<name>A0ABQ9G9H3_9NEOP</name>
<evidence type="ECO:0000256" key="1">
    <source>
        <dbReference type="SAM" id="MobiDB-lite"/>
    </source>
</evidence>
<evidence type="ECO:0000313" key="3">
    <source>
        <dbReference type="EMBL" id="KAJ8867691.1"/>
    </source>
</evidence>
<keyword evidence="4" id="KW-1185">Reference proteome</keyword>
<dbReference type="Pfam" id="PF00621">
    <property type="entry name" value="RhoGEF"/>
    <property type="match status" value="1"/>
</dbReference>
<dbReference type="SMART" id="SM00325">
    <property type="entry name" value="RhoGEF"/>
    <property type="match status" value="1"/>
</dbReference>
<dbReference type="InterPro" id="IPR035899">
    <property type="entry name" value="DBL_dom_sf"/>
</dbReference>
<accession>A0ABQ9G9H3</accession>
<gene>
    <name evidence="3" type="ORF">PR048_031494</name>
</gene>
<feature type="region of interest" description="Disordered" evidence="1">
    <location>
        <begin position="163"/>
        <end position="182"/>
    </location>
</feature>
<sequence length="182" mass="20563">MEEQQVLPGDHLQLLFSNLEQMLEIHSQFNNLMKSKKKEGPIVGEIADLLLTMFDGPEGEEFQEAAATFCARQQIALELLKERRRKDAKLNNFLTEVEGNPLCRRLQLKDIIPTGMQSVIYFCDEEKKVHGTIPVDCATKQAAATTGKLECFIKKMTQRSITAETGTKVTPGKKRKPSKRNI</sequence>
<dbReference type="Proteomes" id="UP001159363">
    <property type="component" value="Chromosome 14"/>
</dbReference>
<protein>
    <recommendedName>
        <fullName evidence="2">DH domain-containing protein</fullName>
    </recommendedName>
</protein>
<dbReference type="Gene3D" id="1.20.900.10">
    <property type="entry name" value="Dbl homology (DH) domain"/>
    <property type="match status" value="1"/>
</dbReference>
<dbReference type="PROSITE" id="PS50010">
    <property type="entry name" value="DH_2"/>
    <property type="match status" value="1"/>
</dbReference>
<evidence type="ECO:0000313" key="4">
    <source>
        <dbReference type="Proteomes" id="UP001159363"/>
    </source>
</evidence>
<dbReference type="EMBL" id="JARBHB010000015">
    <property type="protein sequence ID" value="KAJ8867691.1"/>
    <property type="molecule type" value="Genomic_DNA"/>
</dbReference>
<evidence type="ECO:0000259" key="2">
    <source>
        <dbReference type="PROSITE" id="PS50010"/>
    </source>
</evidence>
<feature type="domain" description="DH" evidence="2">
    <location>
        <begin position="1"/>
        <end position="122"/>
    </location>
</feature>
<proteinExistence type="predicted"/>
<dbReference type="SUPFAM" id="SSF48065">
    <property type="entry name" value="DBL homology domain (DH-domain)"/>
    <property type="match status" value="1"/>
</dbReference>
<organism evidence="3 4">
    <name type="scientific">Dryococelus australis</name>
    <dbReference type="NCBI Taxonomy" id="614101"/>
    <lineage>
        <taxon>Eukaryota</taxon>
        <taxon>Metazoa</taxon>
        <taxon>Ecdysozoa</taxon>
        <taxon>Arthropoda</taxon>
        <taxon>Hexapoda</taxon>
        <taxon>Insecta</taxon>
        <taxon>Pterygota</taxon>
        <taxon>Neoptera</taxon>
        <taxon>Polyneoptera</taxon>
        <taxon>Phasmatodea</taxon>
        <taxon>Verophasmatodea</taxon>
        <taxon>Anareolatae</taxon>
        <taxon>Phasmatidae</taxon>
        <taxon>Eurycanthinae</taxon>
        <taxon>Dryococelus</taxon>
    </lineage>
</organism>
<dbReference type="PANTHER" id="PTHR45872">
    <property type="entry name" value="RHO GUANINE NUCLEOTIDE EXCHANGE FACTOR 2, ISOFORM D"/>
    <property type="match status" value="1"/>
</dbReference>
<reference evidence="3 4" key="1">
    <citation type="submission" date="2023-02" db="EMBL/GenBank/DDBJ databases">
        <title>LHISI_Scaffold_Assembly.</title>
        <authorList>
            <person name="Stuart O.P."/>
            <person name="Cleave R."/>
            <person name="Magrath M.J.L."/>
            <person name="Mikheyev A.S."/>
        </authorList>
    </citation>
    <scope>NUCLEOTIDE SEQUENCE [LARGE SCALE GENOMIC DNA]</scope>
    <source>
        <strain evidence="3">Daus_M_001</strain>
        <tissue evidence="3">Leg muscle</tissue>
    </source>
</reference>
<dbReference type="PANTHER" id="PTHR45872:SF2">
    <property type="entry name" value="RHO GUANINE NUCLEOTIDE EXCHANGE FACTOR 2, ISOFORM D"/>
    <property type="match status" value="1"/>
</dbReference>
<comment type="caution">
    <text evidence="3">The sequence shown here is derived from an EMBL/GenBank/DDBJ whole genome shotgun (WGS) entry which is preliminary data.</text>
</comment>
<feature type="compositionally biased region" description="Basic residues" evidence="1">
    <location>
        <begin position="171"/>
        <end position="182"/>
    </location>
</feature>
<dbReference type="InterPro" id="IPR000219">
    <property type="entry name" value="DH_dom"/>
</dbReference>